<dbReference type="SUPFAM" id="SSF54909">
    <property type="entry name" value="Dimeric alpha+beta barrel"/>
    <property type="match status" value="1"/>
</dbReference>
<sequence>MLDVTFGKNVNKEGLDHGYSDGFTVDFLNLAARDRYLLNAEHQEAGASIVAAAIEGRRDDDERFLSLCLRVARSGANGNCLLVIGYIWVVI</sequence>
<keyword evidence="2" id="KW-1185">Reference proteome</keyword>
<protein>
    <submittedName>
        <fullName evidence="3">Stress-response A/B barrel domain-containing protein</fullName>
    </submittedName>
</protein>
<dbReference type="Proteomes" id="UP000887566">
    <property type="component" value="Unplaced"/>
</dbReference>
<accession>A0A914XG27</accession>
<feature type="domain" description="Stress-response A/B barrel" evidence="1">
    <location>
        <begin position="1"/>
        <end position="66"/>
    </location>
</feature>
<evidence type="ECO:0000259" key="1">
    <source>
        <dbReference type="PROSITE" id="PS51502"/>
    </source>
</evidence>
<organism evidence="2 3">
    <name type="scientific">Plectus sambesii</name>
    <dbReference type="NCBI Taxonomy" id="2011161"/>
    <lineage>
        <taxon>Eukaryota</taxon>
        <taxon>Metazoa</taxon>
        <taxon>Ecdysozoa</taxon>
        <taxon>Nematoda</taxon>
        <taxon>Chromadorea</taxon>
        <taxon>Plectida</taxon>
        <taxon>Plectina</taxon>
        <taxon>Plectoidea</taxon>
        <taxon>Plectidae</taxon>
        <taxon>Plectus</taxon>
    </lineage>
</organism>
<dbReference type="InterPro" id="IPR011008">
    <property type="entry name" value="Dimeric_a/b-barrel"/>
</dbReference>
<dbReference type="InterPro" id="IPR013097">
    <property type="entry name" value="Dabb"/>
</dbReference>
<dbReference type="AlphaFoldDB" id="A0A914XG27"/>
<name>A0A914XG27_9BILA</name>
<proteinExistence type="predicted"/>
<evidence type="ECO:0000313" key="2">
    <source>
        <dbReference type="Proteomes" id="UP000887566"/>
    </source>
</evidence>
<dbReference type="Gene3D" id="3.30.70.100">
    <property type="match status" value="1"/>
</dbReference>
<dbReference type="PROSITE" id="PS51502">
    <property type="entry name" value="S_R_A_B_BARREL"/>
    <property type="match status" value="1"/>
</dbReference>
<reference evidence="3" key="1">
    <citation type="submission" date="2022-11" db="UniProtKB">
        <authorList>
            <consortium name="WormBaseParasite"/>
        </authorList>
    </citation>
    <scope>IDENTIFICATION</scope>
</reference>
<evidence type="ECO:0000313" key="3">
    <source>
        <dbReference type="WBParaSite" id="PSAMB.scaffold78size84887.g1416.t1"/>
    </source>
</evidence>
<dbReference type="WBParaSite" id="PSAMB.scaffold78size84887.g1416.t1">
    <property type="protein sequence ID" value="PSAMB.scaffold78size84887.g1416.t1"/>
    <property type="gene ID" value="PSAMB.scaffold78size84887.g1416"/>
</dbReference>